<sequence>MSITIACLCQQDGVFLAIYIGIMWAPRLMGSTSITIACLCQQDGVFLAIYIGIMWAPRRCIPARYVFLAVSVLGALTSSIMRVSMSVAIVAMVRTTNTTTNSSLQTDTDTCPGQEVVTSSSGSEKGGQEEGRRGGKQTANQRAMWRGHVIKFNHSEQSQGRDLFLSCRAAKLAPGMCHQGCDSAMASTGNPIPTGRGTQTGEFEWDEMTQSYILTGGIYGSLVTVLIGARLAEMFGNKRVCGIAMFMSAIINILSPICVRWNVAAFIAAKVLQGFFTGPFMPANMALFASWLPPQERARMSGIIFSASNIGSLISMGISGKMASTFGWESLFYVYGVLTALWCVLWMFFVHESPETHPWISDEEKDYIVSNTKKVAIVTYANLGVQHIIGLLIVKYWPIRALLAFSVGTSGGRTIVACFGLLFILVFVVSMLDLHVSLLQANIHASYITALPYLAGWLSNVTSGITSQWLRQKGYVSHMTAYRIFNGIGTSQEGEMASISDVDIDVEVTDDDDDDIEDQGQEGAPANTESENTLSQFLDSSGNSGPGQDRKYYN</sequence>
<keyword evidence="4 6" id="KW-0472">Membrane</keyword>
<dbReference type="SUPFAM" id="SSF103473">
    <property type="entry name" value="MFS general substrate transporter"/>
    <property type="match status" value="1"/>
</dbReference>
<feature type="region of interest" description="Disordered" evidence="5">
    <location>
        <begin position="100"/>
        <end position="140"/>
    </location>
</feature>
<dbReference type="PANTHER" id="PTHR11662">
    <property type="entry name" value="SOLUTE CARRIER FAMILY 17"/>
    <property type="match status" value="1"/>
</dbReference>
<feature type="transmembrane region" description="Helical" evidence="6">
    <location>
        <begin position="33"/>
        <end position="53"/>
    </location>
</feature>
<gene>
    <name evidence="8" type="ORF">TCEB3V08_LOCUS9751</name>
</gene>
<dbReference type="InterPro" id="IPR036259">
    <property type="entry name" value="MFS_trans_sf"/>
</dbReference>
<evidence type="ECO:0000313" key="8">
    <source>
        <dbReference type="EMBL" id="CAD7408911.1"/>
    </source>
</evidence>
<accession>A0A7R9D6A0</accession>
<feature type="domain" description="Major facilitator superfamily (MFS) profile" evidence="7">
    <location>
        <begin position="168"/>
        <end position="554"/>
    </location>
</feature>
<feature type="transmembrane region" description="Helical" evidence="6">
    <location>
        <begin position="244"/>
        <end position="269"/>
    </location>
</feature>
<evidence type="ECO:0000256" key="6">
    <source>
        <dbReference type="SAM" id="Phobius"/>
    </source>
</evidence>
<evidence type="ECO:0000256" key="1">
    <source>
        <dbReference type="ARBA" id="ARBA00004141"/>
    </source>
</evidence>
<dbReference type="GO" id="GO:0006820">
    <property type="term" value="P:monoatomic anion transport"/>
    <property type="evidence" value="ECO:0007669"/>
    <property type="project" value="TreeGrafter"/>
</dbReference>
<feature type="transmembrane region" description="Helical" evidence="6">
    <location>
        <begin position="212"/>
        <end position="232"/>
    </location>
</feature>
<feature type="compositionally biased region" description="Low complexity" evidence="5">
    <location>
        <begin position="100"/>
        <end position="110"/>
    </location>
</feature>
<dbReference type="AlphaFoldDB" id="A0A7R9D6A0"/>
<feature type="compositionally biased region" description="Acidic residues" evidence="5">
    <location>
        <begin position="509"/>
        <end position="520"/>
    </location>
</feature>
<proteinExistence type="predicted"/>
<evidence type="ECO:0000256" key="4">
    <source>
        <dbReference type="ARBA" id="ARBA00023136"/>
    </source>
</evidence>
<evidence type="ECO:0000259" key="7">
    <source>
        <dbReference type="PROSITE" id="PS50850"/>
    </source>
</evidence>
<evidence type="ECO:0000256" key="2">
    <source>
        <dbReference type="ARBA" id="ARBA00022692"/>
    </source>
</evidence>
<feature type="transmembrane region" description="Helical" evidence="6">
    <location>
        <begin position="65"/>
        <end position="93"/>
    </location>
</feature>
<dbReference type="Gene3D" id="1.20.1250.20">
    <property type="entry name" value="MFS general substrate transporter like domains"/>
    <property type="match status" value="1"/>
</dbReference>
<keyword evidence="2 6" id="KW-0812">Transmembrane</keyword>
<dbReference type="FunFam" id="1.20.1250.20:FF:000423">
    <property type="entry name" value="Putative inorganic phosphate cotransporter-like Protein"/>
    <property type="match status" value="1"/>
</dbReference>
<feature type="transmembrane region" description="Helical" evidence="6">
    <location>
        <begin position="375"/>
        <end position="394"/>
    </location>
</feature>
<feature type="region of interest" description="Disordered" evidence="5">
    <location>
        <begin position="509"/>
        <end position="554"/>
    </location>
</feature>
<feature type="transmembrane region" description="Helical" evidence="6">
    <location>
        <begin position="275"/>
        <end position="293"/>
    </location>
</feature>
<dbReference type="PROSITE" id="PS50850">
    <property type="entry name" value="MFS"/>
    <property type="match status" value="1"/>
</dbReference>
<evidence type="ECO:0000256" key="3">
    <source>
        <dbReference type="ARBA" id="ARBA00022989"/>
    </source>
</evidence>
<name>A0A7R9D6A0_TIMCR</name>
<dbReference type="GO" id="GO:0022857">
    <property type="term" value="F:transmembrane transporter activity"/>
    <property type="evidence" value="ECO:0007669"/>
    <property type="project" value="InterPro"/>
</dbReference>
<dbReference type="GO" id="GO:0016020">
    <property type="term" value="C:membrane"/>
    <property type="evidence" value="ECO:0007669"/>
    <property type="project" value="UniProtKB-SubCell"/>
</dbReference>
<keyword evidence="3 6" id="KW-1133">Transmembrane helix</keyword>
<dbReference type="EMBL" id="OC320827">
    <property type="protein sequence ID" value="CAD7408911.1"/>
    <property type="molecule type" value="Genomic_DNA"/>
</dbReference>
<feature type="transmembrane region" description="Helical" evidence="6">
    <location>
        <begin position="414"/>
        <end position="434"/>
    </location>
</feature>
<protein>
    <recommendedName>
        <fullName evidence="7">Major facilitator superfamily (MFS) profile domain-containing protein</fullName>
    </recommendedName>
</protein>
<comment type="subcellular location">
    <subcellularLocation>
        <location evidence="1">Membrane</location>
        <topology evidence="1">Multi-pass membrane protein</topology>
    </subcellularLocation>
</comment>
<reference evidence="8" key="1">
    <citation type="submission" date="2020-11" db="EMBL/GenBank/DDBJ databases">
        <authorList>
            <person name="Tran Van P."/>
        </authorList>
    </citation>
    <scope>NUCLEOTIDE SEQUENCE</scope>
</reference>
<dbReference type="InterPro" id="IPR020846">
    <property type="entry name" value="MFS_dom"/>
</dbReference>
<feature type="transmembrane region" description="Helical" evidence="6">
    <location>
        <begin position="330"/>
        <end position="350"/>
    </location>
</feature>
<dbReference type="InterPro" id="IPR050382">
    <property type="entry name" value="MFS_Na/Anion_cotransporter"/>
</dbReference>
<organism evidence="8">
    <name type="scientific">Timema cristinae</name>
    <name type="common">Walking stick</name>
    <dbReference type="NCBI Taxonomy" id="61476"/>
    <lineage>
        <taxon>Eukaryota</taxon>
        <taxon>Metazoa</taxon>
        <taxon>Ecdysozoa</taxon>
        <taxon>Arthropoda</taxon>
        <taxon>Hexapoda</taxon>
        <taxon>Insecta</taxon>
        <taxon>Pterygota</taxon>
        <taxon>Neoptera</taxon>
        <taxon>Polyneoptera</taxon>
        <taxon>Phasmatodea</taxon>
        <taxon>Timematodea</taxon>
        <taxon>Timematoidea</taxon>
        <taxon>Timematidae</taxon>
        <taxon>Timema</taxon>
    </lineage>
</organism>
<dbReference type="PANTHER" id="PTHR11662:SF399">
    <property type="entry name" value="FI19708P1-RELATED"/>
    <property type="match status" value="1"/>
</dbReference>
<dbReference type="Pfam" id="PF07690">
    <property type="entry name" value="MFS_1"/>
    <property type="match status" value="1"/>
</dbReference>
<evidence type="ECO:0000256" key="5">
    <source>
        <dbReference type="SAM" id="MobiDB-lite"/>
    </source>
</evidence>
<feature type="compositionally biased region" description="Polar residues" evidence="5">
    <location>
        <begin position="527"/>
        <end position="543"/>
    </location>
</feature>
<dbReference type="InterPro" id="IPR011701">
    <property type="entry name" value="MFS"/>
</dbReference>